<dbReference type="InterPro" id="IPR008707">
    <property type="entry name" value="B-propeller_PilY1"/>
</dbReference>
<evidence type="ECO:0000313" key="10">
    <source>
        <dbReference type="Proteomes" id="UP000005019"/>
    </source>
</evidence>
<dbReference type="RefSeq" id="WP_008059782.1">
    <property type="nucleotide sequence ID" value="NZ_AFHG01000036.1"/>
</dbReference>
<dbReference type="Pfam" id="PF05567">
    <property type="entry name" value="T4P_PilY1"/>
    <property type="match status" value="1"/>
</dbReference>
<dbReference type="InterPro" id="IPR011047">
    <property type="entry name" value="Quinoprotein_ADH-like_sf"/>
</dbReference>
<feature type="region of interest" description="Disordered" evidence="7">
    <location>
        <begin position="1061"/>
        <end position="1081"/>
    </location>
</feature>
<evidence type="ECO:0000256" key="4">
    <source>
        <dbReference type="ARBA" id="ARBA00022723"/>
    </source>
</evidence>
<dbReference type="GO" id="GO:0009289">
    <property type="term" value="C:pilus"/>
    <property type="evidence" value="ECO:0007669"/>
    <property type="project" value="UniProtKB-SubCell"/>
</dbReference>
<keyword evidence="10" id="KW-1185">Reference proteome</keyword>
<evidence type="ECO:0000256" key="5">
    <source>
        <dbReference type="ARBA" id="ARBA00022837"/>
    </source>
</evidence>
<dbReference type="AlphaFoldDB" id="F5RAI8"/>
<name>F5RAI8_METUF</name>
<gene>
    <name evidence="9" type="ORF">METUNv1_01202</name>
</gene>
<sequence length="1123" mass="120887">MYVRLLILLFIQLTACVLPVRAVVDISDSPIMVGTAVAPNIMFLLDDSGSMQWEVMPDENLYYSYYLFPVPALLYGAGVYTSQVPTFQDNNIHNFYGRSSANNQVFYNPLNTYKPWIRSTGESFGDVSPTAAPYNPVDATRGTLNLTAAATQAAFWFTNTSNTDQNQASYACVPPCNQTFQPITYFVYKGSGSRVSAANYVKYQIRGTRAYKRDPVTAAEVEITSFPWPNGTTRTVAQETQNFANWFSYYRSRTLAARAGASIAFGQLGTNYRVGFRTINGAGEFLIPTTGTFTGTNRSTWFDRLFNTPVPSFGTPLRTALAWAGNYYETKTGTDDPWKDSAYTQPLACRQSFTILTTDGYWGDIYALPADQNADGTAARPYRDTYSNTLADVAMYYYKRDLRTGIANNVPTSPKDSANWQHMVTFGISLGTQGTLNPDTDLAALTAGTKSWPDPTTSSPAKLDDLWHATLNGRGAFVNANDPTEFVDGLSSMLADIGERVASNGAVAATSTSISTNTLLFQARFVGNDWTGDLWATRFNTDGTLATTPSWKAGERLPSAASRAIYTWSGTAGIPFQWASLTTAQQTTLGSSATLSYLRGDTSGELRNGGTLRNRASVLGDIVNSSPVYVGPVTDLRLDRFSWTGADTYQAHRTAVASRREMVYVAANDGMLHGFDARTGAERFAFVPSGALATMKTLTSRDYAHKFINDGTPVVAEVYVNGAWRTVLVGAQGRGGKSLYALDVTSPDSFGTSKIMWEFTHASLGQIVGPPVIARLNDGSWAAIVGNGYNSGNERAELFVINLATGALIARIDTLRGSSTTPNGLAVAEGVDIDRDGDMDYFYAGDLLGNLWKFDFTAATAAQWKVAYGTTAAPAPLFSATSSSGVVQPITGGVSVGFNPKDRKLWVFFGTGRYLSTADLSTTATQTWYGLNDTGSTIASRSDLAQRIILQESSTGAGDSYRVVSKPGDSSGGTVMGTKRGWYIDLTSPVSGAEGERIIHPPVLASSTLFVNSLIPSSDPCVPGGRGWVMGVNPFTGGRQEFDVFDFNRDGSVDSGDQVNLANGDGTSRRTVGSGYSTDSLPGSPLQIGKQQVVGGSDGTAHTRIVSDGLRSGRVSWKEIVRD</sequence>
<comment type="similarity">
    <text evidence="2">Belongs to the PilY1 family.</text>
</comment>
<evidence type="ECO:0000256" key="2">
    <source>
        <dbReference type="ARBA" id="ARBA00008387"/>
    </source>
</evidence>
<protein>
    <submittedName>
        <fullName evidence="9">Type IV pilus biogenesis protein</fullName>
    </submittedName>
</protein>
<dbReference type="OrthoDB" id="7156875at2"/>
<dbReference type="SUPFAM" id="SSF50998">
    <property type="entry name" value="Quinoprotein alcohol dehydrogenase-like"/>
    <property type="match status" value="1"/>
</dbReference>
<evidence type="ECO:0000256" key="3">
    <source>
        <dbReference type="ARBA" id="ARBA00022558"/>
    </source>
</evidence>
<dbReference type="STRING" id="1000565.METUNv1_01202"/>
<dbReference type="Gene3D" id="2.130.10.10">
    <property type="entry name" value="YVTN repeat-like/Quinoprotein amine dehydrogenase"/>
    <property type="match status" value="1"/>
</dbReference>
<dbReference type="eggNOG" id="COG3419">
    <property type="taxonomic scope" value="Bacteria"/>
</dbReference>
<feature type="domain" description="PilY1 beta-propeller" evidence="8">
    <location>
        <begin position="619"/>
        <end position="936"/>
    </location>
</feature>
<keyword evidence="6" id="KW-0281">Fimbrium</keyword>
<reference evidence="9 10" key="1">
    <citation type="journal article" date="2011" name="J. Bacteriol.">
        <title>Genome sequence of Methyloversatilis universalis FAM5T, a methylotrophic representative of the order Rhodocyclales.</title>
        <authorList>
            <person name="Kittichotirat W."/>
            <person name="Good N.M."/>
            <person name="Hall R."/>
            <person name="Bringel F."/>
            <person name="Lajus A."/>
            <person name="Medigue C."/>
            <person name="Smalley N.E."/>
            <person name="Beck D."/>
            <person name="Bumgarner R."/>
            <person name="Vuilleumier S."/>
            <person name="Kalyuzhnaya M.G."/>
        </authorList>
    </citation>
    <scope>NUCLEOTIDE SEQUENCE [LARGE SCALE GENOMIC DNA]</scope>
    <source>
        <strain evidence="10">ATCC BAA-1314 / JCM 13912 / FAM5</strain>
    </source>
</reference>
<organism evidence="9 10">
    <name type="scientific">Methyloversatilis universalis (strain ATCC BAA-1314 / DSM 25237 / JCM 13912 / CCUG 52030 / FAM5)</name>
    <dbReference type="NCBI Taxonomy" id="1000565"/>
    <lineage>
        <taxon>Bacteria</taxon>
        <taxon>Pseudomonadati</taxon>
        <taxon>Pseudomonadota</taxon>
        <taxon>Betaproteobacteria</taxon>
        <taxon>Nitrosomonadales</taxon>
        <taxon>Sterolibacteriaceae</taxon>
        <taxon>Methyloversatilis</taxon>
    </lineage>
</organism>
<proteinExistence type="inferred from homology"/>
<evidence type="ECO:0000256" key="6">
    <source>
        <dbReference type="ARBA" id="ARBA00023263"/>
    </source>
</evidence>
<dbReference type="EMBL" id="AFHG01000036">
    <property type="protein sequence ID" value="EGK72437.1"/>
    <property type="molecule type" value="Genomic_DNA"/>
</dbReference>
<keyword evidence="3" id="KW-1029">Fimbrium biogenesis</keyword>
<evidence type="ECO:0000313" key="9">
    <source>
        <dbReference type="EMBL" id="EGK72437.1"/>
    </source>
</evidence>
<comment type="subcellular location">
    <subcellularLocation>
        <location evidence="1">Fimbrium</location>
    </subcellularLocation>
</comment>
<comment type="caution">
    <text evidence="9">The sequence shown here is derived from an EMBL/GenBank/DDBJ whole genome shotgun (WGS) entry which is preliminary data.</text>
</comment>
<keyword evidence="5" id="KW-0106">Calcium</keyword>
<dbReference type="GO" id="GO:0046872">
    <property type="term" value="F:metal ion binding"/>
    <property type="evidence" value="ECO:0007669"/>
    <property type="project" value="UniProtKB-KW"/>
</dbReference>
<evidence type="ECO:0000259" key="8">
    <source>
        <dbReference type="Pfam" id="PF05567"/>
    </source>
</evidence>
<dbReference type="Proteomes" id="UP000005019">
    <property type="component" value="Unassembled WGS sequence"/>
</dbReference>
<evidence type="ECO:0000256" key="1">
    <source>
        <dbReference type="ARBA" id="ARBA00004561"/>
    </source>
</evidence>
<evidence type="ECO:0000256" key="7">
    <source>
        <dbReference type="SAM" id="MobiDB-lite"/>
    </source>
</evidence>
<accession>F5RAI8</accession>
<dbReference type="InterPro" id="IPR015943">
    <property type="entry name" value="WD40/YVTN_repeat-like_dom_sf"/>
</dbReference>
<keyword evidence="4" id="KW-0479">Metal-binding</keyword>